<keyword evidence="1" id="KW-0472">Membrane</keyword>
<dbReference type="STRING" id="1280847.SAMN04488036_102156"/>
<feature type="transmembrane region" description="Helical" evidence="1">
    <location>
        <begin position="16"/>
        <end position="34"/>
    </location>
</feature>
<dbReference type="RefSeq" id="WP_093321735.1">
    <property type="nucleotide sequence ID" value="NZ_FOSZ01000002.1"/>
</dbReference>
<evidence type="ECO:0000256" key="1">
    <source>
        <dbReference type="SAM" id="Phobius"/>
    </source>
</evidence>
<protein>
    <submittedName>
        <fullName evidence="2">Uncharacterized protein</fullName>
    </submittedName>
</protein>
<dbReference type="Proteomes" id="UP000198851">
    <property type="component" value="Unassembled WGS sequence"/>
</dbReference>
<dbReference type="AlphaFoldDB" id="A0A1I4CCX1"/>
<keyword evidence="3" id="KW-1185">Reference proteome</keyword>
<evidence type="ECO:0000313" key="2">
    <source>
        <dbReference type="EMBL" id="SFK78119.1"/>
    </source>
</evidence>
<accession>A0A1I4CCX1</accession>
<proteinExistence type="predicted"/>
<evidence type="ECO:0000313" key="3">
    <source>
        <dbReference type="Proteomes" id="UP000198851"/>
    </source>
</evidence>
<reference evidence="3" key="1">
    <citation type="submission" date="2016-10" db="EMBL/GenBank/DDBJ databases">
        <authorList>
            <person name="Varghese N."/>
            <person name="Submissions S."/>
        </authorList>
    </citation>
    <scope>NUCLEOTIDE SEQUENCE [LARGE SCALE GENOMIC DNA]</scope>
    <source>
        <strain evidence="3">DSM 28453</strain>
    </source>
</reference>
<organism evidence="2 3">
    <name type="scientific">Shimia haliotis</name>
    <dbReference type="NCBI Taxonomy" id="1280847"/>
    <lineage>
        <taxon>Bacteria</taxon>
        <taxon>Pseudomonadati</taxon>
        <taxon>Pseudomonadota</taxon>
        <taxon>Alphaproteobacteria</taxon>
        <taxon>Rhodobacterales</taxon>
        <taxon>Roseobacteraceae</taxon>
    </lineage>
</organism>
<sequence length="85" mass="9457">MLGLITGSLAGLSRRVALWLSLGLALIAALAITWRRGRAAGKAAYATRRAEARIRALTTSRDIRHDVETSDPADLDRRLDRWMRD</sequence>
<keyword evidence="1" id="KW-1133">Transmembrane helix</keyword>
<gene>
    <name evidence="2" type="ORF">SAMN04488036_102156</name>
</gene>
<dbReference type="EMBL" id="FOSZ01000002">
    <property type="protein sequence ID" value="SFK78119.1"/>
    <property type="molecule type" value="Genomic_DNA"/>
</dbReference>
<name>A0A1I4CCX1_9RHOB</name>
<keyword evidence="1" id="KW-0812">Transmembrane</keyword>